<feature type="compositionally biased region" description="Low complexity" evidence="1">
    <location>
        <begin position="1"/>
        <end position="14"/>
    </location>
</feature>
<protein>
    <recommendedName>
        <fullName evidence="4">DRBM domain-containing protein</fullName>
    </recommendedName>
</protein>
<keyword evidence="3" id="KW-1185">Reference proteome</keyword>
<dbReference type="CDD" id="cd00048">
    <property type="entry name" value="DSRM_SF"/>
    <property type="match status" value="1"/>
</dbReference>
<proteinExistence type="predicted"/>
<evidence type="ECO:0000313" key="2">
    <source>
        <dbReference type="EMBL" id="KAK3049891.1"/>
    </source>
</evidence>
<dbReference type="PANTHER" id="PTHR42030:SF1">
    <property type="entry name" value="DRBM DOMAIN-CONTAINING PROTEIN"/>
    <property type="match status" value="1"/>
</dbReference>
<dbReference type="EMBL" id="JAWDJX010000036">
    <property type="protein sequence ID" value="KAK3049891.1"/>
    <property type="molecule type" value="Genomic_DNA"/>
</dbReference>
<accession>A0AAJ0DGU7</accession>
<feature type="region of interest" description="Disordered" evidence="1">
    <location>
        <begin position="1"/>
        <end position="24"/>
    </location>
</feature>
<comment type="caution">
    <text evidence="2">The sequence shown here is derived from an EMBL/GenBank/DDBJ whole genome shotgun (WGS) entry which is preliminary data.</text>
</comment>
<dbReference type="PANTHER" id="PTHR42030">
    <property type="entry name" value="DRBM DOMAIN-CONTAINING PROTEIN"/>
    <property type="match status" value="1"/>
</dbReference>
<dbReference type="Proteomes" id="UP001271007">
    <property type="component" value="Unassembled WGS sequence"/>
</dbReference>
<dbReference type="AlphaFoldDB" id="A0AAJ0DGU7"/>
<dbReference type="SUPFAM" id="SSF54768">
    <property type="entry name" value="dsRNA-binding domain-like"/>
    <property type="match status" value="1"/>
</dbReference>
<sequence length="123" mass="13238">MSGTTTPSASTSSDGGSGPYQTQLANYCRSRGVRGPSYQIVSDKRGGRTAWSCKVFVLNQEISARFWYDGERVNQSREDASEEALVRLGAIARTGLSPAQTVQMAQQTGSNGGQRRQYAPARG</sequence>
<gene>
    <name evidence="2" type="ORF">LTR09_008811</name>
</gene>
<feature type="compositionally biased region" description="Polar residues" evidence="1">
    <location>
        <begin position="99"/>
        <end position="109"/>
    </location>
</feature>
<feature type="region of interest" description="Disordered" evidence="1">
    <location>
        <begin position="99"/>
        <end position="123"/>
    </location>
</feature>
<evidence type="ECO:0000256" key="1">
    <source>
        <dbReference type="SAM" id="MobiDB-lite"/>
    </source>
</evidence>
<reference evidence="2" key="1">
    <citation type="submission" date="2023-04" db="EMBL/GenBank/DDBJ databases">
        <title>Black Yeasts Isolated from many extreme environments.</title>
        <authorList>
            <person name="Coleine C."/>
            <person name="Stajich J.E."/>
            <person name="Selbmann L."/>
        </authorList>
    </citation>
    <scope>NUCLEOTIDE SEQUENCE</scope>
    <source>
        <strain evidence="2">CCFEE 5312</strain>
    </source>
</reference>
<name>A0AAJ0DGU7_9PEZI</name>
<evidence type="ECO:0000313" key="3">
    <source>
        <dbReference type="Proteomes" id="UP001271007"/>
    </source>
</evidence>
<organism evidence="2 3">
    <name type="scientific">Extremus antarcticus</name>
    <dbReference type="NCBI Taxonomy" id="702011"/>
    <lineage>
        <taxon>Eukaryota</taxon>
        <taxon>Fungi</taxon>
        <taxon>Dikarya</taxon>
        <taxon>Ascomycota</taxon>
        <taxon>Pezizomycotina</taxon>
        <taxon>Dothideomycetes</taxon>
        <taxon>Dothideomycetidae</taxon>
        <taxon>Mycosphaerellales</taxon>
        <taxon>Extremaceae</taxon>
        <taxon>Extremus</taxon>
    </lineage>
</organism>
<evidence type="ECO:0008006" key="4">
    <source>
        <dbReference type="Google" id="ProtNLM"/>
    </source>
</evidence>